<keyword evidence="10 14" id="KW-0520">NAD</keyword>
<dbReference type="InterPro" id="IPR018239">
    <property type="entry name" value="DNA_ligase_AS"/>
</dbReference>
<dbReference type="PROSITE" id="PS50172">
    <property type="entry name" value="BRCT"/>
    <property type="match status" value="1"/>
</dbReference>
<dbReference type="NCBIfam" id="TIGR00575">
    <property type="entry name" value="dnlj"/>
    <property type="match status" value="1"/>
</dbReference>
<protein>
    <recommendedName>
        <fullName evidence="3 14">DNA ligase</fullName>
        <ecNumber evidence="2 14">6.5.1.2</ecNumber>
    </recommendedName>
    <alternativeName>
        <fullName evidence="14">Polydeoxyribonucleotide synthase [NAD(+)]</fullName>
    </alternativeName>
</protein>
<sequence>MDKKTAQERIEKLKKEIDRYRYSYHVLDKSLISDEALDSLKKELFDLEQQYPDLITSDSPTQRIGGAPLKAFKKIQHEKAMLSFNDAFSQEDVQDWFGRIENYLGRKLGVEPEDGFFCELKIDGLAIELIYENGILVRGATRGDGTVGEDVTQNLKTVEAIPLRLKGDHPKHLVVRGEIFLNKKEFARMNKEQEKKGEKIYANPRNVAAGSIRQLDSKIVASRKLNSFEYSVASPSEALAKEGIHFKTHEEEHQLLHSWGFKINPDNKLIKSLKEVFDFRDYWEKHREKLLYEVDGIVVILNNNKIFETSGIIGKAPRAAIAYKFSPREATTIVEEIKVQVGRTGVLTPVATLRPVRVGGVTISHATLHNYDEIQRLNLKIGDTVVVSRAGDVIPKITKVLRELRTGKEKEFRMLTQCPIDGSRVIKEGALHKCSNKDCGARHKEQLYHFVSRASFDLRGVGPKIIDRFLDEGLISDAADIFDLKAGDIKALERFGEKSAENIIKELSAKKKITLPRFLYSLGIIHVGEETARVLAEKAHSLNSKLKKPSELLIIFSNLSLENLQEIPDIGPAVAQSIFEYFQDKRSRVLIKKLEKLGIEIEAGKIKSGGKLKSLVFVLTGSLESISRDAAKEKIRNLGGEVSETVSKKTSYLVAGTDPGSKLEKANQLGIKILNEKEFLKML</sequence>
<dbReference type="InterPro" id="IPR013840">
    <property type="entry name" value="DNAligase_N"/>
</dbReference>
<feature type="binding site" evidence="14">
    <location>
        <position position="324"/>
    </location>
    <ligand>
        <name>NAD(+)</name>
        <dbReference type="ChEBI" id="CHEBI:57540"/>
    </ligand>
</feature>
<dbReference type="CDD" id="cd00114">
    <property type="entry name" value="LIGANc"/>
    <property type="match status" value="1"/>
</dbReference>
<feature type="binding site" evidence="14">
    <location>
        <position position="439"/>
    </location>
    <ligand>
        <name>Zn(2+)</name>
        <dbReference type="ChEBI" id="CHEBI:29105"/>
    </ligand>
</feature>
<dbReference type="EMBL" id="MHJL01000036">
    <property type="protein sequence ID" value="OGY66757.1"/>
    <property type="molecule type" value="Genomic_DNA"/>
</dbReference>
<dbReference type="InterPro" id="IPR010994">
    <property type="entry name" value="RuvA_2-like"/>
</dbReference>
<dbReference type="SMART" id="SM00532">
    <property type="entry name" value="LIGANc"/>
    <property type="match status" value="1"/>
</dbReference>
<dbReference type="PANTHER" id="PTHR23389">
    <property type="entry name" value="CHROMOSOME TRANSMISSION FIDELITY FACTOR 18"/>
    <property type="match status" value="1"/>
</dbReference>
<evidence type="ECO:0000256" key="15">
    <source>
        <dbReference type="RuleBase" id="RU000618"/>
    </source>
</evidence>
<dbReference type="AlphaFoldDB" id="A0A1G1ZSE3"/>
<evidence type="ECO:0000256" key="13">
    <source>
        <dbReference type="ARBA" id="ARBA00060881"/>
    </source>
</evidence>
<dbReference type="GO" id="GO:0046872">
    <property type="term" value="F:metal ion binding"/>
    <property type="evidence" value="ECO:0007669"/>
    <property type="project" value="UniProtKB-KW"/>
</dbReference>
<evidence type="ECO:0000256" key="3">
    <source>
        <dbReference type="ARBA" id="ARBA00013308"/>
    </source>
</evidence>
<dbReference type="Pfam" id="PF14520">
    <property type="entry name" value="HHH_5"/>
    <property type="match status" value="1"/>
</dbReference>
<feature type="binding site" evidence="14">
    <location>
        <position position="178"/>
    </location>
    <ligand>
        <name>NAD(+)</name>
        <dbReference type="ChEBI" id="CHEBI:57540"/>
    </ligand>
</feature>
<accession>A0A1G1ZSE3</accession>
<dbReference type="FunFam" id="2.40.50.140:FF:000012">
    <property type="entry name" value="DNA ligase"/>
    <property type="match status" value="1"/>
</dbReference>
<dbReference type="SUPFAM" id="SSF50249">
    <property type="entry name" value="Nucleic acid-binding proteins"/>
    <property type="match status" value="1"/>
</dbReference>
<dbReference type="Pfam" id="PF03120">
    <property type="entry name" value="OB_DNA_ligase"/>
    <property type="match status" value="1"/>
</dbReference>
<dbReference type="FunFam" id="3.30.470.30:FF:000001">
    <property type="entry name" value="DNA ligase"/>
    <property type="match status" value="1"/>
</dbReference>
<dbReference type="PROSITE" id="PS01056">
    <property type="entry name" value="DNA_LIGASE_N2"/>
    <property type="match status" value="1"/>
</dbReference>
<dbReference type="InterPro" id="IPR013839">
    <property type="entry name" value="DNAligase_adenylation"/>
</dbReference>
<evidence type="ECO:0000256" key="10">
    <source>
        <dbReference type="ARBA" id="ARBA00023027"/>
    </source>
</evidence>
<dbReference type="CDD" id="cd17748">
    <property type="entry name" value="BRCT_DNA_ligase_like"/>
    <property type="match status" value="1"/>
</dbReference>
<dbReference type="InterPro" id="IPR041663">
    <property type="entry name" value="DisA/LigA_HHH"/>
</dbReference>
<evidence type="ECO:0000256" key="8">
    <source>
        <dbReference type="ARBA" id="ARBA00022833"/>
    </source>
</evidence>
<dbReference type="Gene3D" id="3.30.470.30">
    <property type="entry name" value="DNA ligase/mRNA capping enzyme"/>
    <property type="match status" value="1"/>
</dbReference>
<dbReference type="GO" id="GO:0005829">
    <property type="term" value="C:cytosol"/>
    <property type="evidence" value="ECO:0007669"/>
    <property type="project" value="TreeGrafter"/>
</dbReference>
<dbReference type="STRING" id="1798409.A3I24_04535"/>
<keyword evidence="6 14" id="KW-0479">Metal-binding</keyword>
<evidence type="ECO:0000256" key="2">
    <source>
        <dbReference type="ARBA" id="ARBA00012722"/>
    </source>
</evidence>
<feature type="binding site" evidence="14">
    <location>
        <position position="119"/>
    </location>
    <ligand>
        <name>NAD(+)</name>
        <dbReference type="ChEBI" id="CHEBI:57540"/>
    </ligand>
</feature>
<dbReference type="PANTHER" id="PTHR23389:SF9">
    <property type="entry name" value="DNA LIGASE"/>
    <property type="match status" value="1"/>
</dbReference>
<evidence type="ECO:0000256" key="12">
    <source>
        <dbReference type="ARBA" id="ARBA00034005"/>
    </source>
</evidence>
<evidence type="ECO:0000256" key="9">
    <source>
        <dbReference type="ARBA" id="ARBA00022842"/>
    </source>
</evidence>
<evidence type="ECO:0000256" key="6">
    <source>
        <dbReference type="ARBA" id="ARBA00022723"/>
    </source>
</evidence>
<evidence type="ECO:0000259" key="16">
    <source>
        <dbReference type="PROSITE" id="PS50172"/>
    </source>
</evidence>
<dbReference type="SUPFAM" id="SSF47781">
    <property type="entry name" value="RuvA domain 2-like"/>
    <property type="match status" value="1"/>
</dbReference>
<dbReference type="GO" id="GO:0003911">
    <property type="term" value="F:DNA ligase (NAD+) activity"/>
    <property type="evidence" value="ECO:0007669"/>
    <property type="project" value="UniProtKB-UniRule"/>
</dbReference>
<dbReference type="Gene3D" id="2.40.50.140">
    <property type="entry name" value="Nucleic acid-binding proteins"/>
    <property type="match status" value="1"/>
</dbReference>
<dbReference type="InterPro" id="IPR001357">
    <property type="entry name" value="BRCT_dom"/>
</dbReference>
<dbReference type="HAMAP" id="MF_01588">
    <property type="entry name" value="DNA_ligase_A"/>
    <property type="match status" value="1"/>
</dbReference>
<organism evidence="17 18">
    <name type="scientific">Candidatus Harrisonbacteria bacterium RIFCSPLOWO2_02_FULL_41_13b</name>
    <dbReference type="NCBI Taxonomy" id="1798409"/>
    <lineage>
        <taxon>Bacteria</taxon>
        <taxon>Candidatus Harrisoniibacteriota</taxon>
    </lineage>
</organism>
<dbReference type="PIRSF" id="PIRSF001604">
    <property type="entry name" value="LigA"/>
    <property type="match status" value="1"/>
</dbReference>
<dbReference type="Pfam" id="PF00533">
    <property type="entry name" value="BRCT"/>
    <property type="match status" value="1"/>
</dbReference>
<dbReference type="GO" id="GO:0006281">
    <property type="term" value="P:DNA repair"/>
    <property type="evidence" value="ECO:0007669"/>
    <property type="project" value="UniProtKB-KW"/>
</dbReference>
<keyword evidence="8 14" id="KW-0862">Zinc</keyword>
<dbReference type="SUPFAM" id="SSF52113">
    <property type="entry name" value="BRCT domain"/>
    <property type="match status" value="1"/>
</dbReference>
<keyword evidence="9 14" id="KW-0460">Magnesium</keyword>
<keyword evidence="11 14" id="KW-0234">DNA repair</keyword>
<evidence type="ECO:0000256" key="1">
    <source>
        <dbReference type="ARBA" id="ARBA00004067"/>
    </source>
</evidence>
<feature type="binding site" evidence="14">
    <location>
        <position position="418"/>
    </location>
    <ligand>
        <name>Zn(2+)</name>
        <dbReference type="ChEBI" id="CHEBI:29105"/>
    </ligand>
</feature>
<evidence type="ECO:0000313" key="17">
    <source>
        <dbReference type="EMBL" id="OGY66757.1"/>
    </source>
</evidence>
<name>A0A1G1ZSE3_9BACT</name>
<dbReference type="InterPro" id="IPR036420">
    <property type="entry name" value="BRCT_dom_sf"/>
</dbReference>
<evidence type="ECO:0000256" key="5">
    <source>
        <dbReference type="ARBA" id="ARBA00022705"/>
    </source>
</evidence>
<evidence type="ECO:0000256" key="11">
    <source>
        <dbReference type="ARBA" id="ARBA00023204"/>
    </source>
</evidence>
<dbReference type="PROSITE" id="PS01055">
    <property type="entry name" value="DNA_LIGASE_N1"/>
    <property type="match status" value="1"/>
</dbReference>
<dbReference type="InterPro" id="IPR003583">
    <property type="entry name" value="Hlx-hairpin-Hlx_DNA-bd_motif"/>
</dbReference>
<comment type="caution">
    <text evidence="17">The sequence shown here is derived from an EMBL/GenBank/DDBJ whole genome shotgun (WGS) entry which is preliminary data.</text>
</comment>
<dbReference type="EC" id="6.5.1.2" evidence="2 14"/>
<dbReference type="InterPro" id="IPR004150">
    <property type="entry name" value="NAD_DNA_ligase_OB"/>
</dbReference>
<feature type="binding site" evidence="14">
    <location>
        <position position="434"/>
    </location>
    <ligand>
        <name>Zn(2+)</name>
        <dbReference type="ChEBI" id="CHEBI:29105"/>
    </ligand>
</feature>
<evidence type="ECO:0000256" key="4">
    <source>
        <dbReference type="ARBA" id="ARBA00022598"/>
    </source>
</evidence>
<feature type="binding site" evidence="14">
    <location>
        <begin position="83"/>
        <end position="84"/>
    </location>
    <ligand>
        <name>NAD(+)</name>
        <dbReference type="ChEBI" id="CHEBI:57540"/>
    </ligand>
</feature>
<feature type="active site" description="N6-AMP-lysine intermediate" evidence="14">
    <location>
        <position position="121"/>
    </location>
</feature>
<comment type="function">
    <text evidence="1 14">DNA ligase that catalyzes the formation of phosphodiester linkages between 5'-phosphoryl and 3'-hydroxyl groups in double-stranded DNA using NAD as a coenzyme and as the energy source for the reaction. It is essential for DNA replication and repair of damaged DNA.</text>
</comment>
<dbReference type="InterPro" id="IPR001679">
    <property type="entry name" value="DNA_ligase"/>
</dbReference>
<gene>
    <name evidence="14" type="primary">ligA</name>
    <name evidence="17" type="ORF">A3I24_04535</name>
</gene>
<evidence type="ECO:0000256" key="14">
    <source>
        <dbReference type="HAMAP-Rule" id="MF_01588"/>
    </source>
</evidence>
<keyword evidence="4 14" id="KW-0436">Ligase</keyword>
<dbReference type="FunFam" id="1.10.150.20:FF:000007">
    <property type="entry name" value="DNA ligase"/>
    <property type="match status" value="1"/>
</dbReference>
<dbReference type="Gene3D" id="1.10.150.20">
    <property type="entry name" value="5' to 3' exonuclease, C-terminal subdomain"/>
    <property type="match status" value="2"/>
</dbReference>
<feature type="binding site" evidence="14">
    <location>
        <position position="142"/>
    </location>
    <ligand>
        <name>NAD(+)</name>
        <dbReference type="ChEBI" id="CHEBI:57540"/>
    </ligand>
</feature>
<dbReference type="Proteomes" id="UP000177690">
    <property type="component" value="Unassembled WGS sequence"/>
</dbReference>
<dbReference type="GO" id="GO:0006260">
    <property type="term" value="P:DNA replication"/>
    <property type="evidence" value="ECO:0007669"/>
    <property type="project" value="UniProtKB-KW"/>
</dbReference>
<proteinExistence type="inferred from homology"/>
<dbReference type="InterPro" id="IPR033136">
    <property type="entry name" value="DNA_ligase_CS"/>
</dbReference>
<dbReference type="SMART" id="SM00278">
    <property type="entry name" value="HhH1"/>
    <property type="match status" value="3"/>
</dbReference>
<reference evidence="17 18" key="1">
    <citation type="journal article" date="2016" name="Nat. Commun.">
        <title>Thousands of microbial genomes shed light on interconnected biogeochemical processes in an aquifer system.</title>
        <authorList>
            <person name="Anantharaman K."/>
            <person name="Brown C.T."/>
            <person name="Hug L.A."/>
            <person name="Sharon I."/>
            <person name="Castelle C.J."/>
            <person name="Probst A.J."/>
            <person name="Thomas B.C."/>
            <person name="Singh A."/>
            <person name="Wilkins M.J."/>
            <person name="Karaoz U."/>
            <person name="Brodie E.L."/>
            <person name="Williams K.H."/>
            <person name="Hubbard S.S."/>
            <person name="Banfield J.F."/>
        </authorList>
    </citation>
    <scope>NUCLEOTIDE SEQUENCE [LARGE SCALE GENOMIC DNA]</scope>
</reference>
<evidence type="ECO:0000256" key="7">
    <source>
        <dbReference type="ARBA" id="ARBA00022763"/>
    </source>
</evidence>
<dbReference type="NCBIfam" id="NF005932">
    <property type="entry name" value="PRK07956.1"/>
    <property type="match status" value="1"/>
</dbReference>
<keyword evidence="7 14" id="KW-0227">DNA damage</keyword>
<dbReference type="SUPFAM" id="SSF56091">
    <property type="entry name" value="DNA ligase/mRNA capping enzyme, catalytic domain"/>
    <property type="match status" value="1"/>
</dbReference>
<dbReference type="Gene3D" id="3.40.50.10190">
    <property type="entry name" value="BRCT domain"/>
    <property type="match status" value="1"/>
</dbReference>
<comment type="catalytic activity">
    <reaction evidence="12 14 15">
        <text>NAD(+) + (deoxyribonucleotide)n-3'-hydroxyl + 5'-phospho-(deoxyribonucleotide)m = (deoxyribonucleotide)n+m + AMP + beta-nicotinamide D-nucleotide.</text>
        <dbReference type="EC" id="6.5.1.2"/>
    </reaction>
</comment>
<comment type="similarity">
    <text evidence="13 14">Belongs to the NAD-dependent DNA ligase family. LigA subfamily.</text>
</comment>
<comment type="cofactor">
    <cofactor evidence="14">
        <name>Mg(2+)</name>
        <dbReference type="ChEBI" id="CHEBI:18420"/>
    </cofactor>
    <cofactor evidence="14">
        <name>Mn(2+)</name>
        <dbReference type="ChEBI" id="CHEBI:29035"/>
    </cofactor>
</comment>
<dbReference type="GO" id="GO:0003677">
    <property type="term" value="F:DNA binding"/>
    <property type="evidence" value="ECO:0007669"/>
    <property type="project" value="InterPro"/>
</dbReference>
<keyword evidence="5 14" id="KW-0235">DNA replication</keyword>
<dbReference type="SMART" id="SM00292">
    <property type="entry name" value="BRCT"/>
    <property type="match status" value="1"/>
</dbReference>
<dbReference type="Pfam" id="PF12826">
    <property type="entry name" value="HHH_2"/>
    <property type="match status" value="1"/>
</dbReference>
<comment type="caution">
    <text evidence="14">Lacks conserved residue(s) required for the propagation of feature annotation.</text>
</comment>
<dbReference type="Gene3D" id="1.10.287.610">
    <property type="entry name" value="Helix hairpin bin"/>
    <property type="match status" value="1"/>
</dbReference>
<keyword evidence="14" id="KW-0464">Manganese</keyword>
<evidence type="ECO:0000313" key="18">
    <source>
        <dbReference type="Proteomes" id="UP000177690"/>
    </source>
</evidence>
<dbReference type="Pfam" id="PF01653">
    <property type="entry name" value="DNA_ligase_aden"/>
    <property type="match status" value="1"/>
</dbReference>
<dbReference type="InterPro" id="IPR012340">
    <property type="entry name" value="NA-bd_OB-fold"/>
</dbReference>
<feature type="domain" description="BRCT" evidence="16">
    <location>
        <begin position="607"/>
        <end position="683"/>
    </location>
</feature>